<protein>
    <submittedName>
        <fullName evidence="1">Uncharacterized protein</fullName>
    </submittedName>
</protein>
<dbReference type="EMBL" id="CP069029">
    <property type="protein sequence ID" value="QRC97528.1"/>
    <property type="molecule type" value="Genomic_DNA"/>
</dbReference>
<reference evidence="2" key="1">
    <citation type="journal article" date="2021" name="BMC Genomics">
        <title>Chromosome-level genome assembly and manually-curated proteome of model necrotroph Parastagonospora nodorum Sn15 reveals a genome-wide trove of candidate effector homologs, and redundancy of virulence-related functions within an accessory chromosome.</title>
        <authorList>
            <person name="Bertazzoni S."/>
            <person name="Jones D.A.B."/>
            <person name="Phan H.T."/>
            <person name="Tan K.-C."/>
            <person name="Hane J.K."/>
        </authorList>
    </citation>
    <scope>NUCLEOTIDE SEQUENCE [LARGE SCALE GENOMIC DNA]</scope>
    <source>
        <strain evidence="2">SN15 / ATCC MYA-4574 / FGSC 10173)</strain>
    </source>
</reference>
<dbReference type="AlphaFoldDB" id="A0A7U2I0M0"/>
<sequence length="66" mass="7288">MPRPDKLSGDIVTVLKHPQHAPEQCMHGAILVSLGAKQATRQCLAVTICFRDPQVLPFPCRLHQTS</sequence>
<evidence type="ECO:0000313" key="2">
    <source>
        <dbReference type="Proteomes" id="UP000663193"/>
    </source>
</evidence>
<accession>A0A7U2I0M0</accession>
<dbReference type="Proteomes" id="UP000663193">
    <property type="component" value="Chromosome 7"/>
</dbReference>
<organism evidence="1 2">
    <name type="scientific">Phaeosphaeria nodorum (strain SN15 / ATCC MYA-4574 / FGSC 10173)</name>
    <name type="common">Glume blotch fungus</name>
    <name type="synonym">Parastagonospora nodorum</name>
    <dbReference type="NCBI Taxonomy" id="321614"/>
    <lineage>
        <taxon>Eukaryota</taxon>
        <taxon>Fungi</taxon>
        <taxon>Dikarya</taxon>
        <taxon>Ascomycota</taxon>
        <taxon>Pezizomycotina</taxon>
        <taxon>Dothideomycetes</taxon>
        <taxon>Pleosporomycetidae</taxon>
        <taxon>Pleosporales</taxon>
        <taxon>Pleosporineae</taxon>
        <taxon>Phaeosphaeriaceae</taxon>
        <taxon>Parastagonospora</taxon>
    </lineage>
</organism>
<proteinExistence type="predicted"/>
<name>A0A7U2I0M0_PHANO</name>
<evidence type="ECO:0000313" key="1">
    <source>
        <dbReference type="EMBL" id="QRC97528.1"/>
    </source>
</evidence>
<dbReference type="VEuPathDB" id="FungiDB:JI435_410690"/>
<gene>
    <name evidence="1" type="ORF">JI435_410690</name>
</gene>
<keyword evidence="2" id="KW-1185">Reference proteome</keyword>